<keyword evidence="11" id="KW-1185">Reference proteome</keyword>
<feature type="active site" description="Proton donor" evidence="8">
    <location>
        <position position="212"/>
    </location>
</feature>
<evidence type="ECO:0000256" key="1">
    <source>
        <dbReference type="ARBA" id="ARBA00022670"/>
    </source>
</evidence>
<gene>
    <name evidence="10" type="ORF">OLW01_07775</name>
</gene>
<keyword evidence="1 8" id="KW-0645">Protease</keyword>
<dbReference type="InterPro" id="IPR030873">
    <property type="entry name" value="Protease_BepA"/>
</dbReference>
<evidence type="ECO:0000256" key="8">
    <source>
        <dbReference type="HAMAP-Rule" id="MF_00997"/>
    </source>
</evidence>
<comment type="function">
    <text evidence="8">Functions as both a chaperone and a metalloprotease. Maintains the integrity of the outer membrane by promoting either the assembly or the elimination of outer membrane proteins, depending on their folding state.</text>
</comment>
<feature type="chain" id="PRO_5044898954" description="Putative beta-barrel assembly-enhancing protease" evidence="8">
    <location>
        <begin position="33"/>
        <end position="493"/>
    </location>
</feature>
<keyword evidence="4 8" id="KW-0574">Periplasm</keyword>
<sequence length="493" mass="55811" precursor="true">MDKGIGLKYQLKKLIFGLAIACQLSASQVAMANNLSNNKLPSLGTVAASTLTIEKEKLIGNVIRKQLRATSPVISDPLLDEYINNLGKKLVSKAHDVRYPFDFYLIKNPQINAFATFGGVVALHTQTLLESETESELVSVLSHEIAHVTQRHIARSIEEKERNAPLTIASLLGAILIAMADPSAGAAAITTAQASSQQMALNYTRQNEKEADRIGLRTLIDAGYDPRGARDFFVRLAEQSRYSSKLPAMLYSHPLPDSRVSDIRARIDGLTPVYLPLNTDFQLAKIRTSVFYTQRAEYHINYFTHQLKNAKPQHKPLYQYGLALALMKNEDYLQANKIIDELLDRDNNNLFYLDLKTDIIIGLKQYKVIYKLLEDKLKLMPNNQVLVLNYANALVHGNQAEKAVDILKDFIILHPQHYLAWQIMSDAYKQLGNRSQYHQAQAELYAMVLAYPKAIDELHTAFNHIDRQSETDKKRISARIKQLRNEQENLKRL</sequence>
<evidence type="ECO:0000256" key="7">
    <source>
        <dbReference type="ARBA" id="ARBA00023049"/>
    </source>
</evidence>
<evidence type="ECO:0000256" key="5">
    <source>
        <dbReference type="ARBA" id="ARBA00022801"/>
    </source>
</evidence>
<dbReference type="EMBL" id="CP109965">
    <property type="protein sequence ID" value="WAJ69095.1"/>
    <property type="molecule type" value="Genomic_DNA"/>
</dbReference>
<feature type="binding site" evidence="8">
    <location>
        <position position="147"/>
    </location>
    <ligand>
        <name>Zn(2+)</name>
        <dbReference type="ChEBI" id="CHEBI:29105"/>
        <note>catalytic</note>
    </ligand>
</feature>
<evidence type="ECO:0000313" key="11">
    <source>
        <dbReference type="Proteomes" id="UP001163726"/>
    </source>
</evidence>
<evidence type="ECO:0000259" key="9">
    <source>
        <dbReference type="Pfam" id="PF01435"/>
    </source>
</evidence>
<feature type="active site" evidence="8">
    <location>
        <position position="144"/>
    </location>
</feature>
<protein>
    <recommendedName>
        <fullName evidence="8">Putative beta-barrel assembly-enhancing protease</fullName>
        <ecNumber evidence="8">3.4.-.-</ecNumber>
    </recommendedName>
</protein>
<dbReference type="InterPro" id="IPR011990">
    <property type="entry name" value="TPR-like_helical_dom_sf"/>
</dbReference>
<dbReference type="PANTHER" id="PTHR22726:SF1">
    <property type="entry name" value="METALLOENDOPEPTIDASE OMA1, MITOCHONDRIAL"/>
    <property type="match status" value="1"/>
</dbReference>
<dbReference type="Gene3D" id="1.25.40.10">
    <property type="entry name" value="Tetratricopeptide repeat domain"/>
    <property type="match status" value="2"/>
</dbReference>
<dbReference type="RefSeq" id="WP_268073260.1">
    <property type="nucleotide sequence ID" value="NZ_CP109965.1"/>
</dbReference>
<dbReference type="Pfam" id="PF01435">
    <property type="entry name" value="Peptidase_M48"/>
    <property type="match status" value="1"/>
</dbReference>
<dbReference type="InterPro" id="IPR051156">
    <property type="entry name" value="Mito/Outer_Membr_Metalloprot"/>
</dbReference>
<comment type="similarity">
    <text evidence="8">Belongs to the peptidase M48 family. BepA subfamily.</text>
</comment>
<feature type="binding site" evidence="8">
    <location>
        <position position="143"/>
    </location>
    <ligand>
        <name>Zn(2+)</name>
        <dbReference type="ChEBI" id="CHEBI:29105"/>
        <note>catalytic</note>
    </ligand>
</feature>
<keyword evidence="3 8" id="KW-0732">Signal</keyword>
<evidence type="ECO:0000256" key="2">
    <source>
        <dbReference type="ARBA" id="ARBA00022723"/>
    </source>
</evidence>
<keyword evidence="2 8" id="KW-0479">Metal-binding</keyword>
<feature type="domain" description="Peptidase M48" evidence="9">
    <location>
        <begin position="78"/>
        <end position="266"/>
    </location>
</feature>
<proteinExistence type="inferred from homology"/>
<dbReference type="SUPFAM" id="SSF48452">
    <property type="entry name" value="TPR-like"/>
    <property type="match status" value="1"/>
</dbReference>
<evidence type="ECO:0000256" key="6">
    <source>
        <dbReference type="ARBA" id="ARBA00022833"/>
    </source>
</evidence>
<dbReference type="PANTHER" id="PTHR22726">
    <property type="entry name" value="METALLOENDOPEPTIDASE OMA1"/>
    <property type="match status" value="1"/>
</dbReference>
<dbReference type="Gene3D" id="3.30.2010.10">
    <property type="entry name" value="Metalloproteases ('zincins'), catalytic domain"/>
    <property type="match status" value="1"/>
</dbReference>
<keyword evidence="5 8" id="KW-0378">Hydrolase</keyword>
<feature type="signal peptide" evidence="8">
    <location>
        <begin position="1"/>
        <end position="32"/>
    </location>
</feature>
<dbReference type="GO" id="GO:0008237">
    <property type="term" value="F:metallopeptidase activity"/>
    <property type="evidence" value="ECO:0007669"/>
    <property type="project" value="UniProtKB-KW"/>
</dbReference>
<organism evidence="10 11">
    <name type="scientific">Catenovulum adriaticum</name>
    <dbReference type="NCBI Taxonomy" id="2984846"/>
    <lineage>
        <taxon>Bacteria</taxon>
        <taxon>Pseudomonadati</taxon>
        <taxon>Pseudomonadota</taxon>
        <taxon>Gammaproteobacteria</taxon>
        <taxon>Alteromonadales</taxon>
        <taxon>Alteromonadaceae</taxon>
        <taxon>Catenovulum</taxon>
    </lineage>
</organism>
<comment type="cofactor">
    <cofactor evidence="8">
        <name>Zn(2+)</name>
        <dbReference type="ChEBI" id="CHEBI:29105"/>
    </cofactor>
    <text evidence="8">Binds 1 zinc ion per subunit.</text>
</comment>
<comment type="subcellular location">
    <subcellularLocation>
        <location evidence="8">Periplasm</location>
    </subcellularLocation>
</comment>
<name>A0ABY7AHK4_9ALTE</name>
<reference evidence="10" key="1">
    <citation type="submission" date="2022-10" db="EMBL/GenBank/DDBJ databases">
        <title>Catenovulum adriacola sp. nov. isolated in the Harbour of Susak.</title>
        <authorList>
            <person name="Schoch T."/>
            <person name="Reich S.J."/>
            <person name="Stoeferle S."/>
            <person name="Flaiz M."/>
            <person name="Kazda M."/>
            <person name="Riedel C.U."/>
            <person name="Duerre P."/>
        </authorList>
    </citation>
    <scope>NUCLEOTIDE SEQUENCE</scope>
    <source>
        <strain evidence="10">TS8</strain>
    </source>
</reference>
<accession>A0ABY7AHK4</accession>
<feature type="binding site" evidence="8">
    <location>
        <position position="208"/>
    </location>
    <ligand>
        <name>Zn(2+)</name>
        <dbReference type="ChEBI" id="CHEBI:29105"/>
        <note>catalytic</note>
    </ligand>
</feature>
<keyword evidence="7 8" id="KW-0482">Metalloprotease</keyword>
<evidence type="ECO:0000313" key="10">
    <source>
        <dbReference type="EMBL" id="WAJ69095.1"/>
    </source>
</evidence>
<dbReference type="InterPro" id="IPR001915">
    <property type="entry name" value="Peptidase_M48"/>
</dbReference>
<evidence type="ECO:0000256" key="3">
    <source>
        <dbReference type="ARBA" id="ARBA00022729"/>
    </source>
</evidence>
<dbReference type="Proteomes" id="UP001163726">
    <property type="component" value="Chromosome"/>
</dbReference>
<keyword evidence="6 8" id="KW-0862">Zinc</keyword>
<evidence type="ECO:0000256" key="4">
    <source>
        <dbReference type="ARBA" id="ARBA00022764"/>
    </source>
</evidence>
<dbReference type="EC" id="3.4.-.-" evidence="8"/>
<dbReference type="HAMAP" id="MF_00997">
    <property type="entry name" value="Protease_BepA"/>
    <property type="match status" value="1"/>
</dbReference>